<name>A0A9W6M314_9MICO</name>
<reference evidence="2" key="1">
    <citation type="journal article" date="2014" name="Int. J. Syst. Evol. Microbiol.">
        <title>Complete genome sequence of Corynebacterium casei LMG S-19264T (=DSM 44701T), isolated from a smear-ripened cheese.</title>
        <authorList>
            <consortium name="US DOE Joint Genome Institute (JGI-PGF)"/>
            <person name="Walter F."/>
            <person name="Albersmeier A."/>
            <person name="Kalinowski J."/>
            <person name="Ruckert C."/>
        </authorList>
    </citation>
    <scope>NUCLEOTIDE SEQUENCE</scope>
    <source>
        <strain evidence="2">VKM Ac-1447</strain>
    </source>
</reference>
<sequence length="223" mass="23147">MTAEVSVALPTGAVTVPLIWNRAAEPAACVVLAHGAGAGPEHPFLDGFAARLSSAGITVVRFPFPYVVAGRRLPGPAAHAVATWRAVVDSVDAAASGIPLIAAGKSYGGRMASVAAAERAISPDGLVYLGYPLHPPGRPDRLRTEHLPLVEQPQLFVSGTRDPFVDPVRDLESAVAACRDAEVRWVDGGRHSFETTGGPRDASIVGAAIADLVRPWIGAQARG</sequence>
<dbReference type="GO" id="GO:0016787">
    <property type="term" value="F:hydrolase activity"/>
    <property type="evidence" value="ECO:0007669"/>
    <property type="project" value="UniProtKB-KW"/>
</dbReference>
<dbReference type="Pfam" id="PF20408">
    <property type="entry name" value="Abhydrolase_11"/>
    <property type="match status" value="1"/>
</dbReference>
<organism evidence="2 3">
    <name type="scientific">Microbacterium imperiale</name>
    <dbReference type="NCBI Taxonomy" id="33884"/>
    <lineage>
        <taxon>Bacteria</taxon>
        <taxon>Bacillati</taxon>
        <taxon>Actinomycetota</taxon>
        <taxon>Actinomycetes</taxon>
        <taxon>Micrococcales</taxon>
        <taxon>Microbacteriaceae</taxon>
        <taxon>Microbacterium</taxon>
    </lineage>
</organism>
<feature type="domain" description="KANL3/Tex30 alpha/beta hydrolase-like" evidence="1">
    <location>
        <begin position="27"/>
        <end position="196"/>
    </location>
</feature>
<comment type="caution">
    <text evidence="2">The sequence shown here is derived from an EMBL/GenBank/DDBJ whole genome shotgun (WGS) entry which is preliminary data.</text>
</comment>
<dbReference type="Gene3D" id="3.40.50.1820">
    <property type="entry name" value="alpha/beta hydrolase"/>
    <property type="match status" value="1"/>
</dbReference>
<dbReference type="EMBL" id="BSEO01000001">
    <property type="protein sequence ID" value="GLJ79352.1"/>
    <property type="molecule type" value="Genomic_DNA"/>
</dbReference>
<protein>
    <submittedName>
        <fullName evidence="2">Alpha/beta hydrolase</fullName>
    </submittedName>
</protein>
<dbReference type="PANTHER" id="PTHR13136:SF11">
    <property type="entry name" value="TESTIS-EXPRESSED PROTEIN 30"/>
    <property type="match status" value="1"/>
</dbReference>
<keyword evidence="3" id="KW-1185">Reference proteome</keyword>
<dbReference type="RefSeq" id="WP_210004213.1">
    <property type="nucleotide sequence ID" value="NZ_BSEO01000001.1"/>
</dbReference>
<dbReference type="InterPro" id="IPR046879">
    <property type="entry name" value="KANL3/Tex30_Abhydrolase"/>
</dbReference>
<gene>
    <name evidence="2" type="ORF">GCM10017586_10340</name>
</gene>
<evidence type="ECO:0000313" key="3">
    <source>
        <dbReference type="Proteomes" id="UP001142317"/>
    </source>
</evidence>
<keyword evidence="2" id="KW-0378">Hydrolase</keyword>
<dbReference type="AlphaFoldDB" id="A0A9W6M314"/>
<evidence type="ECO:0000259" key="1">
    <source>
        <dbReference type="Pfam" id="PF20408"/>
    </source>
</evidence>
<accession>A0A9W6M314</accession>
<evidence type="ECO:0000313" key="2">
    <source>
        <dbReference type="EMBL" id="GLJ79352.1"/>
    </source>
</evidence>
<dbReference type="InterPro" id="IPR026555">
    <property type="entry name" value="NSL3/Tex30"/>
</dbReference>
<dbReference type="InterPro" id="IPR029058">
    <property type="entry name" value="AB_hydrolase_fold"/>
</dbReference>
<reference evidence="2" key="2">
    <citation type="submission" date="2023-01" db="EMBL/GenBank/DDBJ databases">
        <authorList>
            <person name="Sun Q."/>
            <person name="Evtushenko L."/>
        </authorList>
    </citation>
    <scope>NUCLEOTIDE SEQUENCE</scope>
    <source>
        <strain evidence="2">VKM Ac-1447</strain>
    </source>
</reference>
<dbReference type="SUPFAM" id="SSF53474">
    <property type="entry name" value="alpha/beta-Hydrolases"/>
    <property type="match status" value="1"/>
</dbReference>
<proteinExistence type="predicted"/>
<dbReference type="PANTHER" id="PTHR13136">
    <property type="entry name" value="TESTIS DEVELOPMENT PROTEIN PRTD"/>
    <property type="match status" value="1"/>
</dbReference>
<dbReference type="Proteomes" id="UP001142317">
    <property type="component" value="Unassembled WGS sequence"/>
</dbReference>